<evidence type="ECO:0000313" key="4">
    <source>
        <dbReference type="Proteomes" id="UP000308196"/>
    </source>
</evidence>
<gene>
    <name evidence="2" type="ORF">ABTW24_15370</name>
    <name evidence="3" type="ORF">NCTC11429_04155</name>
</gene>
<accession>A0A4U9VT64</accession>
<sequence length="63" mass="6858">MKSEITIRNAGHMPILLIICGGPIGKNSNKEIPRDAAVTSITKKQMEGNNEKQKKPSLAVKTK</sequence>
<evidence type="ECO:0000313" key="2">
    <source>
        <dbReference type="EMBL" id="MEZ0452976.1"/>
    </source>
</evidence>
<feature type="region of interest" description="Disordered" evidence="1">
    <location>
        <begin position="41"/>
        <end position="63"/>
    </location>
</feature>
<proteinExistence type="predicted"/>
<dbReference type="EMBL" id="JBEOQB010000004">
    <property type="protein sequence ID" value="MEZ0452976.1"/>
    <property type="molecule type" value="Genomic_DNA"/>
</dbReference>
<dbReference type="RefSeq" id="WP_028069554.1">
    <property type="nucleotide sequence ID" value="NZ_CP141191.1"/>
</dbReference>
<evidence type="ECO:0000313" key="5">
    <source>
        <dbReference type="Proteomes" id="UP001566204"/>
    </source>
</evidence>
<organism evidence="3 4">
    <name type="scientific">Sphingobacterium thalpophilum</name>
    <dbReference type="NCBI Taxonomy" id="259"/>
    <lineage>
        <taxon>Bacteria</taxon>
        <taxon>Pseudomonadati</taxon>
        <taxon>Bacteroidota</taxon>
        <taxon>Sphingobacteriia</taxon>
        <taxon>Sphingobacteriales</taxon>
        <taxon>Sphingobacteriaceae</taxon>
        <taxon>Sphingobacterium</taxon>
    </lineage>
</organism>
<evidence type="ECO:0000256" key="1">
    <source>
        <dbReference type="SAM" id="MobiDB-lite"/>
    </source>
</evidence>
<dbReference type="AlphaFoldDB" id="A0A4U9VT64"/>
<evidence type="ECO:0000313" key="3">
    <source>
        <dbReference type="EMBL" id="VTR50656.1"/>
    </source>
</evidence>
<dbReference type="EMBL" id="LR590484">
    <property type="protein sequence ID" value="VTR50656.1"/>
    <property type="molecule type" value="Genomic_DNA"/>
</dbReference>
<name>A0A4U9VT64_9SPHI</name>
<dbReference type="Proteomes" id="UP000308196">
    <property type="component" value="Chromosome"/>
</dbReference>
<reference evidence="2 5" key="2">
    <citation type="submission" date="2024-06" db="EMBL/GenBank/DDBJ databases">
        <title>Soil Sphingobacterium thalpophilum.</title>
        <authorList>
            <person name="Yang J."/>
            <person name="Li J."/>
        </authorList>
    </citation>
    <scope>NUCLEOTIDE SEQUENCE [LARGE SCALE GENOMIC DNA]</scope>
    <source>
        <strain evidence="2 5">22g91tb</strain>
    </source>
</reference>
<feature type="compositionally biased region" description="Basic and acidic residues" evidence="1">
    <location>
        <begin position="44"/>
        <end position="54"/>
    </location>
</feature>
<reference evidence="3 4" key="1">
    <citation type="submission" date="2019-05" db="EMBL/GenBank/DDBJ databases">
        <authorList>
            <consortium name="Pathogen Informatics"/>
        </authorList>
    </citation>
    <scope>NUCLEOTIDE SEQUENCE [LARGE SCALE GENOMIC DNA]</scope>
    <source>
        <strain evidence="3 4">NCTC11429</strain>
    </source>
</reference>
<dbReference type="KEGG" id="stha:NCTC11429_04155"/>
<dbReference type="STRING" id="1123265.GCA_000686625_02399"/>
<dbReference type="GeneID" id="78464767"/>
<dbReference type="Proteomes" id="UP001566204">
    <property type="component" value="Unassembled WGS sequence"/>
</dbReference>
<protein>
    <submittedName>
        <fullName evidence="3">Uncharacterized protein</fullName>
    </submittedName>
</protein>
<keyword evidence="5" id="KW-1185">Reference proteome</keyword>